<feature type="transmembrane region" description="Helical" evidence="1">
    <location>
        <begin position="52"/>
        <end position="71"/>
    </location>
</feature>
<gene>
    <name evidence="2" type="ORF">ACFFIT_08090</name>
</gene>
<evidence type="ECO:0000313" key="2">
    <source>
        <dbReference type="EMBL" id="MFC0180036.1"/>
    </source>
</evidence>
<keyword evidence="1" id="KW-1133">Transmembrane helix</keyword>
<comment type="caution">
    <text evidence="2">The sequence shown here is derived from an EMBL/GenBank/DDBJ whole genome shotgun (WGS) entry which is preliminary data.</text>
</comment>
<name>A0ABV6CAN1_9GAMM</name>
<organism evidence="2 3">
    <name type="scientific">Thorsellia kenyensis</name>
    <dbReference type="NCBI Taxonomy" id="1549888"/>
    <lineage>
        <taxon>Bacteria</taxon>
        <taxon>Pseudomonadati</taxon>
        <taxon>Pseudomonadota</taxon>
        <taxon>Gammaproteobacteria</taxon>
        <taxon>Enterobacterales</taxon>
        <taxon>Thorselliaceae</taxon>
        <taxon>Thorsellia</taxon>
    </lineage>
</organism>
<dbReference type="EMBL" id="JBHLXE010000089">
    <property type="protein sequence ID" value="MFC0180036.1"/>
    <property type="molecule type" value="Genomic_DNA"/>
</dbReference>
<evidence type="ECO:0000256" key="1">
    <source>
        <dbReference type="SAM" id="Phobius"/>
    </source>
</evidence>
<dbReference type="Proteomes" id="UP001589758">
    <property type="component" value="Unassembled WGS sequence"/>
</dbReference>
<keyword evidence="1" id="KW-0472">Membrane</keyword>
<reference evidence="2 3" key="1">
    <citation type="submission" date="2024-09" db="EMBL/GenBank/DDBJ databases">
        <authorList>
            <person name="Sun Q."/>
            <person name="Mori K."/>
        </authorList>
    </citation>
    <scope>NUCLEOTIDE SEQUENCE [LARGE SCALE GENOMIC DNA]</scope>
    <source>
        <strain evidence="2 3">CCM 8545</strain>
    </source>
</reference>
<keyword evidence="1" id="KW-0812">Transmembrane</keyword>
<sequence>MKLHNVQLKKLIDEMHSLSQECKSREDVLDVARLAEGFSGPFKFDNSENWKLSGVFLLVLGILFLLTNYVVIELDWLAKIILLAKFACGMMIGYNIYLIYQRSKTIDIISDTLFQLNLFFANHINPWTDRERFVSQRLSSFAEFDRGNHSREITIEHASTETAKVPFNVYEFKYVDKEKVTKRVSDGKGGYKTVEEYVYHSYFRYGIIFKLDNFDCLHLKFNGKLAYPKINYKPASIEFNNMYELGANEEFKMSKFLKPALVEKIVNMAKDFGVFNIEINSESEVCFGFLNNIVFGKKNTESLENPRLFIESLENCGSFTRLNEFIELFENIQRYSD</sequence>
<protein>
    <recommendedName>
        <fullName evidence="4">DUF3137 domain-containing protein</fullName>
    </recommendedName>
</protein>
<feature type="transmembrane region" description="Helical" evidence="1">
    <location>
        <begin position="77"/>
        <end position="100"/>
    </location>
</feature>
<evidence type="ECO:0000313" key="3">
    <source>
        <dbReference type="Proteomes" id="UP001589758"/>
    </source>
</evidence>
<accession>A0ABV6CAN1</accession>
<dbReference type="RefSeq" id="WP_385877150.1">
    <property type="nucleotide sequence ID" value="NZ_JBHLXE010000089.1"/>
</dbReference>
<keyword evidence="3" id="KW-1185">Reference proteome</keyword>
<proteinExistence type="predicted"/>
<evidence type="ECO:0008006" key="4">
    <source>
        <dbReference type="Google" id="ProtNLM"/>
    </source>
</evidence>